<keyword evidence="8 13" id="KW-1133">Transmembrane helix</keyword>
<keyword evidence="3" id="KW-0813">Transport</keyword>
<evidence type="ECO:0000256" key="8">
    <source>
        <dbReference type="ARBA" id="ARBA00022989"/>
    </source>
</evidence>
<evidence type="ECO:0000256" key="13">
    <source>
        <dbReference type="SAM" id="Phobius"/>
    </source>
</evidence>
<dbReference type="GO" id="GO:0016020">
    <property type="term" value="C:membrane"/>
    <property type="evidence" value="ECO:0007669"/>
    <property type="project" value="UniProtKB-SubCell"/>
</dbReference>
<dbReference type="Pfam" id="PF03188">
    <property type="entry name" value="Cytochrom_B561"/>
    <property type="match status" value="1"/>
</dbReference>
<keyword evidence="11 13" id="KW-0472">Membrane</keyword>
<evidence type="ECO:0000256" key="2">
    <source>
        <dbReference type="ARBA" id="ARBA00004141"/>
    </source>
</evidence>
<dbReference type="InterPro" id="IPR043205">
    <property type="entry name" value="CYB561/CYBRD1-like"/>
</dbReference>
<dbReference type="AlphaFoldDB" id="A0A9Q0CJ94"/>
<evidence type="ECO:0000259" key="14">
    <source>
        <dbReference type="PROSITE" id="PS50939"/>
    </source>
</evidence>
<evidence type="ECO:0000256" key="4">
    <source>
        <dbReference type="ARBA" id="ARBA00022617"/>
    </source>
</evidence>
<dbReference type="PANTHER" id="PTHR10106">
    <property type="entry name" value="CYTOCHROME B561-RELATED"/>
    <property type="match status" value="1"/>
</dbReference>
<feature type="domain" description="Cytochrome b561" evidence="14">
    <location>
        <begin position="10"/>
        <end position="214"/>
    </location>
</feature>
<dbReference type="EMBL" id="JAMQYH010000003">
    <property type="protein sequence ID" value="KAJ1694444.1"/>
    <property type="molecule type" value="Genomic_DNA"/>
</dbReference>
<dbReference type="OrthoDB" id="907479at2759"/>
<organism evidence="15 16">
    <name type="scientific">Rhynchospora breviuscula</name>
    <dbReference type="NCBI Taxonomy" id="2022672"/>
    <lineage>
        <taxon>Eukaryota</taxon>
        <taxon>Viridiplantae</taxon>
        <taxon>Streptophyta</taxon>
        <taxon>Embryophyta</taxon>
        <taxon>Tracheophyta</taxon>
        <taxon>Spermatophyta</taxon>
        <taxon>Magnoliopsida</taxon>
        <taxon>Liliopsida</taxon>
        <taxon>Poales</taxon>
        <taxon>Cyperaceae</taxon>
        <taxon>Cyperoideae</taxon>
        <taxon>Rhynchosporeae</taxon>
        <taxon>Rhynchospora</taxon>
    </lineage>
</organism>
<feature type="transmembrane region" description="Helical" evidence="13">
    <location>
        <begin position="150"/>
        <end position="173"/>
    </location>
</feature>
<proteinExistence type="predicted"/>
<evidence type="ECO:0000256" key="6">
    <source>
        <dbReference type="ARBA" id="ARBA00022723"/>
    </source>
</evidence>
<evidence type="ECO:0000313" key="16">
    <source>
        <dbReference type="Proteomes" id="UP001151287"/>
    </source>
</evidence>
<dbReference type="Proteomes" id="UP001151287">
    <property type="component" value="Unassembled WGS sequence"/>
</dbReference>
<reference evidence="15" key="1">
    <citation type="journal article" date="2022" name="Cell">
        <title>Repeat-based holocentromeres influence genome architecture and karyotype evolution.</title>
        <authorList>
            <person name="Hofstatter P.G."/>
            <person name="Thangavel G."/>
            <person name="Lux T."/>
            <person name="Neumann P."/>
            <person name="Vondrak T."/>
            <person name="Novak P."/>
            <person name="Zhang M."/>
            <person name="Costa L."/>
            <person name="Castellani M."/>
            <person name="Scott A."/>
            <person name="Toegelov H."/>
            <person name="Fuchs J."/>
            <person name="Mata-Sucre Y."/>
            <person name="Dias Y."/>
            <person name="Vanzela A.L.L."/>
            <person name="Huettel B."/>
            <person name="Almeida C.C.S."/>
            <person name="Simkova H."/>
            <person name="Souza G."/>
            <person name="Pedrosa-Harand A."/>
            <person name="Macas J."/>
            <person name="Mayer K.F.X."/>
            <person name="Houben A."/>
            <person name="Marques A."/>
        </authorList>
    </citation>
    <scope>NUCLEOTIDE SEQUENCE</scope>
    <source>
        <strain evidence="15">RhyBre1mFocal</strain>
    </source>
</reference>
<evidence type="ECO:0000256" key="7">
    <source>
        <dbReference type="ARBA" id="ARBA00022982"/>
    </source>
</evidence>
<evidence type="ECO:0000256" key="5">
    <source>
        <dbReference type="ARBA" id="ARBA00022692"/>
    </source>
</evidence>
<feature type="transmembrane region" description="Helical" evidence="13">
    <location>
        <begin position="193"/>
        <end position="216"/>
    </location>
</feature>
<feature type="transmembrane region" description="Helical" evidence="13">
    <location>
        <begin position="81"/>
        <end position="99"/>
    </location>
</feature>
<dbReference type="CDD" id="cd08766">
    <property type="entry name" value="Cyt_b561_ACYB-1_like"/>
    <property type="match status" value="1"/>
</dbReference>
<evidence type="ECO:0000313" key="15">
    <source>
        <dbReference type="EMBL" id="KAJ1694444.1"/>
    </source>
</evidence>
<dbReference type="GO" id="GO:0046872">
    <property type="term" value="F:metal ion binding"/>
    <property type="evidence" value="ECO:0007669"/>
    <property type="project" value="UniProtKB-KW"/>
</dbReference>
<protein>
    <recommendedName>
        <fullName evidence="14">Cytochrome b561 domain-containing protein</fullName>
    </recommendedName>
</protein>
<evidence type="ECO:0000256" key="1">
    <source>
        <dbReference type="ARBA" id="ARBA00001970"/>
    </source>
</evidence>
<keyword evidence="5 13" id="KW-0812">Transmembrane</keyword>
<comment type="function">
    <text evidence="12">Two-heme-containing cytochrome. Catalyzes ascorbate-dependent trans-membrane electron transfer by utilizing a concerted H(+)/e(-) transfer mechanism.</text>
</comment>
<dbReference type="Gene3D" id="1.20.120.1770">
    <property type="match status" value="1"/>
</dbReference>
<keyword evidence="9" id="KW-0560">Oxidoreductase</keyword>
<feature type="transmembrane region" description="Helical" evidence="13">
    <location>
        <begin position="42"/>
        <end position="60"/>
    </location>
</feature>
<comment type="subcellular location">
    <subcellularLocation>
        <location evidence="2">Membrane</location>
        <topology evidence="2">Multi-pass membrane protein</topology>
    </subcellularLocation>
</comment>
<feature type="transmembrane region" description="Helical" evidence="13">
    <location>
        <begin position="119"/>
        <end position="138"/>
    </location>
</feature>
<evidence type="ECO:0000256" key="11">
    <source>
        <dbReference type="ARBA" id="ARBA00023136"/>
    </source>
</evidence>
<evidence type="ECO:0000256" key="12">
    <source>
        <dbReference type="ARBA" id="ARBA00053762"/>
    </source>
</evidence>
<dbReference type="PANTHER" id="PTHR10106:SF10">
    <property type="entry name" value="OS08G0101700 PROTEIN"/>
    <property type="match status" value="1"/>
</dbReference>
<gene>
    <name evidence="15" type="ORF">LUZ63_011142</name>
</gene>
<evidence type="ECO:0000256" key="9">
    <source>
        <dbReference type="ARBA" id="ARBA00023002"/>
    </source>
</evidence>
<evidence type="ECO:0000256" key="10">
    <source>
        <dbReference type="ARBA" id="ARBA00023004"/>
    </source>
</evidence>
<keyword evidence="4" id="KW-0349">Heme</keyword>
<dbReference type="InterPro" id="IPR006593">
    <property type="entry name" value="Cyt_b561/ferric_Rdtase_TM"/>
</dbReference>
<evidence type="ECO:0000256" key="3">
    <source>
        <dbReference type="ARBA" id="ARBA00022448"/>
    </source>
</evidence>
<keyword evidence="7" id="KW-0249">Electron transport</keyword>
<name>A0A9Q0CJ94_9POAL</name>
<comment type="caution">
    <text evidence="15">The sequence shown here is derived from an EMBL/GenBank/DDBJ whole genome shotgun (WGS) entry which is preliminary data.</text>
</comment>
<accession>A0A9Q0CJ94</accession>
<dbReference type="GO" id="GO:0016491">
    <property type="term" value="F:oxidoreductase activity"/>
    <property type="evidence" value="ECO:0007669"/>
    <property type="project" value="UniProtKB-KW"/>
</dbReference>
<keyword evidence="6" id="KW-0479">Metal-binding</keyword>
<dbReference type="FunFam" id="1.20.120.1770:FF:000001">
    <property type="entry name" value="Cytochrome b reductase 1"/>
    <property type="match status" value="1"/>
</dbReference>
<dbReference type="PROSITE" id="PS50939">
    <property type="entry name" value="CYTOCHROME_B561"/>
    <property type="match status" value="1"/>
</dbReference>
<keyword evidence="10" id="KW-0408">Iron</keyword>
<keyword evidence="16" id="KW-1185">Reference proteome</keyword>
<comment type="cofactor">
    <cofactor evidence="1">
        <name>heme b</name>
        <dbReference type="ChEBI" id="CHEBI:60344"/>
    </cofactor>
</comment>
<dbReference type="SMART" id="SM00665">
    <property type="entry name" value="B561"/>
    <property type="match status" value="1"/>
</dbReference>
<sequence>MAGMSPFTYLAHLLAVAATVLILVWSTHYRGGLALNSTNKSLIFNVHPVLMLIGIIVIGGEATMSYRSLPGSRDARKRVHLMLHGLALALGAVGIYAVFKFHDDSKIPNMYSLHSWVGLGTFCLYGIQWILGFVTFFFPGASVSARQSIIPWHAILGLFIYILAIGNAQLGFLEKLTFLQLLNKLDRYGSEALLVNFTALLVLFLGAAVVLSTVNFKANRLESQKSIAL</sequence>